<evidence type="ECO:0000313" key="2">
    <source>
        <dbReference type="EMBL" id="CAD8790110.1"/>
    </source>
</evidence>
<gene>
    <name evidence="2" type="ORF">HTEP1355_LOCUS6010</name>
</gene>
<reference evidence="2" key="1">
    <citation type="submission" date="2021-01" db="EMBL/GenBank/DDBJ databases">
        <authorList>
            <person name="Corre E."/>
            <person name="Pelletier E."/>
            <person name="Niang G."/>
            <person name="Scheremetjew M."/>
            <person name="Finn R."/>
            <person name="Kale V."/>
            <person name="Holt S."/>
            <person name="Cochrane G."/>
            <person name="Meng A."/>
            <person name="Brown T."/>
            <person name="Cohen L."/>
        </authorList>
    </citation>
    <scope>NUCLEOTIDE SEQUENCE</scope>
    <source>
        <strain evidence="2">CCMP443</strain>
    </source>
</reference>
<dbReference type="PANTHER" id="PTHR31606">
    <property type="entry name" value="WW DOMAIN BINDING PROTEIN 2, ISOFORM E"/>
    <property type="match status" value="1"/>
</dbReference>
<organism evidence="2">
    <name type="scientific">Hemiselmis tepida</name>
    <dbReference type="NCBI Taxonomy" id="464990"/>
    <lineage>
        <taxon>Eukaryota</taxon>
        <taxon>Cryptophyceae</taxon>
        <taxon>Cryptomonadales</taxon>
        <taxon>Hemiselmidaceae</taxon>
        <taxon>Hemiselmis</taxon>
    </lineage>
</organism>
<dbReference type="CDD" id="cd13214">
    <property type="entry name" value="PH-GRAM_WBP2"/>
    <property type="match status" value="1"/>
</dbReference>
<dbReference type="GO" id="GO:0003713">
    <property type="term" value="F:transcription coactivator activity"/>
    <property type="evidence" value="ECO:0007669"/>
    <property type="project" value="InterPro"/>
</dbReference>
<dbReference type="GO" id="GO:0005634">
    <property type="term" value="C:nucleus"/>
    <property type="evidence" value="ECO:0007669"/>
    <property type="project" value="TreeGrafter"/>
</dbReference>
<name>A0A7S0VTF0_9CRYP</name>
<dbReference type="InterPro" id="IPR044852">
    <property type="entry name" value="WBP2-like"/>
</dbReference>
<dbReference type="AlphaFoldDB" id="A0A7S0VTF0"/>
<dbReference type="SUPFAM" id="SSF50729">
    <property type="entry name" value="PH domain-like"/>
    <property type="match status" value="1"/>
</dbReference>
<feature type="compositionally biased region" description="Low complexity" evidence="1">
    <location>
        <begin position="219"/>
        <end position="232"/>
    </location>
</feature>
<sequence>MALNPPLNWGRTPLPVREELFLLQRKGVRFEAELFGSVRRKWDVHGTLYVSTLRLCFVVEPEANTSWLASMLGQQQALDIESYDLPLALIRREKFNQPIFGCNNIDGECAPLPSSDGVTQFRLSFHEGGVGTFLPIFYDLLNRNRHGSPEQPTGFDPAFEQSIQTGTFMRSAFIDPNDPSQIFLTSSQPPPAPEPQQVPSRWSYFSNGYSRVPTHEGGADAADAQPSAPPRAVVIPTATAPVRRDAPQGGGAGGEQREPLLG</sequence>
<dbReference type="GO" id="GO:0031490">
    <property type="term" value="F:chromatin DNA binding"/>
    <property type="evidence" value="ECO:0007669"/>
    <property type="project" value="TreeGrafter"/>
</dbReference>
<evidence type="ECO:0000256" key="1">
    <source>
        <dbReference type="SAM" id="MobiDB-lite"/>
    </source>
</evidence>
<feature type="region of interest" description="Disordered" evidence="1">
    <location>
        <begin position="179"/>
        <end position="262"/>
    </location>
</feature>
<dbReference type="PANTHER" id="PTHR31606:SF1">
    <property type="entry name" value="WW DOMAIN BINDING PROTEIN 2, ISOFORM E"/>
    <property type="match status" value="1"/>
</dbReference>
<protein>
    <submittedName>
        <fullName evidence="2">Uncharacterized protein</fullName>
    </submittedName>
</protein>
<accession>A0A7S0VTF0</accession>
<proteinExistence type="predicted"/>
<dbReference type="EMBL" id="HBFN01010324">
    <property type="protein sequence ID" value="CAD8790110.1"/>
    <property type="molecule type" value="Transcribed_RNA"/>
</dbReference>